<keyword evidence="2" id="KW-0808">Transferase</keyword>
<evidence type="ECO:0000256" key="2">
    <source>
        <dbReference type="ARBA" id="ARBA00022679"/>
    </source>
</evidence>
<comment type="cofactor">
    <cofactor evidence="5">
        <name>heme</name>
        <dbReference type="ChEBI" id="CHEBI:30413"/>
    </cofactor>
</comment>
<dbReference type="InterPro" id="IPR001128">
    <property type="entry name" value="Cyt_P450"/>
</dbReference>
<name>A0A178FAD2_TRIVO</name>
<dbReference type="GO" id="GO:0032259">
    <property type="term" value="P:methylation"/>
    <property type="evidence" value="ECO:0007669"/>
    <property type="project" value="UniProtKB-KW"/>
</dbReference>
<keyword evidence="9" id="KW-1185">Reference proteome</keyword>
<dbReference type="GO" id="GO:0004497">
    <property type="term" value="F:monooxygenase activity"/>
    <property type="evidence" value="ECO:0007669"/>
    <property type="project" value="InterPro"/>
</dbReference>
<comment type="caution">
    <text evidence="8">The sequence shown here is derived from an EMBL/GenBank/DDBJ whole genome shotgun (WGS) entry which is preliminary data.</text>
</comment>
<feature type="domain" description="O-methyltransferase C-terminal" evidence="6">
    <location>
        <begin position="192"/>
        <end position="399"/>
    </location>
</feature>
<dbReference type="InterPro" id="IPR029063">
    <property type="entry name" value="SAM-dependent_MTases_sf"/>
</dbReference>
<keyword evidence="5" id="KW-0479">Metal-binding</keyword>
<dbReference type="GO" id="GO:0008171">
    <property type="term" value="F:O-methyltransferase activity"/>
    <property type="evidence" value="ECO:0007669"/>
    <property type="project" value="InterPro"/>
</dbReference>
<dbReference type="InterPro" id="IPR036396">
    <property type="entry name" value="Cyt_P450_sf"/>
</dbReference>
<sequence>MSTLYLPDADMLLTMSDGIAEQVRKYADMQRACNGRSSDFTSQQGQMLLNQAEAVARECRKLQALVSEPKDWMVQAAWSYCDSVALSAAIEMGIPTLIKPGGKGVTLSYLATCTNASPALIKRIMRLCLNRFIFTECSAGYYHHNQHSLQLLDTNFGSLVHYLVDDGLLCGAYLARTARQNGFKTSDDPTEAAFGVAFQTKLPLYEYYHSVDTERGRRFSRAMAGHYDGPLDMPIELIYPFDDLPDGSTIIDIGGGNGQNVIRLVKSHFQLVAIVQDHVSVISNAENMVKESYGEEIVGRITWEAHDYYAQQPRKGADIYLLSHVLMDNNDEKCVKMIQEIAKVMDPAKSKLLIHDFVDLPRTVGEGARLLDMLDLHMIASLNIYSRTESEFDSIIERAAGDWAHLISLGDIRSMTASNISNFSSAVISGTAQLLIDKQAIVNYLGALGPLAKIAPNLIVTSSPEVWMHVTTKPGYTRSDWFFRAMRVDYQHDHLFSLTDTAEHDRRRKLLGPGFYGTECSYEICINERLEELLLLIRSKYLSSNLKMVPVDIAAKVQYFTQDVIATITFGKSFEMVQKDTDTNDYIKSIKEGFLTANILVAFGLAKISQSSLIGPALTPVAVEETGYGKLLAVSTKLIKEREANPHEKPEDMLDSFIRHGVKGDALRFEVLDTLVIGSFGPAYSICSVILHTLANQGVLTKLRCEINEAVATGKAPRIGEGPISFAQAKQLPYLQAVIRESQRMLPPVIGLFPRDIPAGGDIVTVAGKTIFLPGGAYIGRSVYSMFHCEETYGHDADNFRPERWFEAEDAKLANMIRVNELIFNHGKYQCMGKVIAQTEIAKAVFELLREFDFDVVSRDKDPWKTVDMFGICGVSDFWVHVKSIE</sequence>
<dbReference type="InterPro" id="IPR036388">
    <property type="entry name" value="WH-like_DNA-bd_sf"/>
</dbReference>
<evidence type="ECO:0000256" key="5">
    <source>
        <dbReference type="PIRSR" id="PIRSR602401-1"/>
    </source>
</evidence>
<dbReference type="InterPro" id="IPR016461">
    <property type="entry name" value="COMT-like"/>
</dbReference>
<dbReference type="SUPFAM" id="SSF53335">
    <property type="entry name" value="S-adenosyl-L-methionine-dependent methyltransferases"/>
    <property type="match status" value="1"/>
</dbReference>
<dbReference type="Gene3D" id="3.40.50.150">
    <property type="entry name" value="Vaccinia Virus protein VP39"/>
    <property type="match status" value="1"/>
</dbReference>
<evidence type="ECO:0000313" key="9">
    <source>
        <dbReference type="Proteomes" id="UP000243519"/>
    </source>
</evidence>
<dbReference type="GO" id="GO:0046983">
    <property type="term" value="F:protein dimerization activity"/>
    <property type="evidence" value="ECO:0007669"/>
    <property type="project" value="InterPro"/>
</dbReference>
<dbReference type="Pfam" id="PF00891">
    <property type="entry name" value="Methyltransf_2"/>
    <property type="match status" value="1"/>
</dbReference>
<evidence type="ECO:0000313" key="8">
    <source>
        <dbReference type="EMBL" id="OAL69502.1"/>
    </source>
</evidence>
<proteinExistence type="inferred from homology"/>
<dbReference type="PANTHER" id="PTHR43712">
    <property type="entry name" value="PUTATIVE (AFU_ORTHOLOGUE AFUA_4G14580)-RELATED"/>
    <property type="match status" value="1"/>
</dbReference>
<protein>
    <submittedName>
        <fullName evidence="8">Uncharacterized protein</fullName>
    </submittedName>
</protein>
<dbReference type="GO" id="GO:0020037">
    <property type="term" value="F:heme binding"/>
    <property type="evidence" value="ECO:0007669"/>
    <property type="project" value="InterPro"/>
</dbReference>
<dbReference type="Proteomes" id="UP000243519">
    <property type="component" value="Unassembled WGS sequence"/>
</dbReference>
<evidence type="ECO:0000259" key="7">
    <source>
        <dbReference type="Pfam" id="PF08100"/>
    </source>
</evidence>
<dbReference type="InterPro" id="IPR001077">
    <property type="entry name" value="COMT_C"/>
</dbReference>
<dbReference type="InterPro" id="IPR012967">
    <property type="entry name" value="COMT_dimerisation"/>
</dbReference>
<dbReference type="Pfam" id="PF00067">
    <property type="entry name" value="p450"/>
    <property type="match status" value="1"/>
</dbReference>
<dbReference type="SUPFAM" id="SSF46785">
    <property type="entry name" value="Winged helix' DNA-binding domain"/>
    <property type="match status" value="1"/>
</dbReference>
<comment type="similarity">
    <text evidence="4">Belongs to the class I-like SAM-binding methyltransferase superfamily. Cation-independent O-methyltransferase family.</text>
</comment>
<reference evidence="8 9" key="1">
    <citation type="submission" date="2016-05" db="EMBL/GenBank/DDBJ databases">
        <title>Genome sequencing of Trichophyton violaceum CMCC(F)T3l isolated from hair.</title>
        <authorList>
            <person name="Zhan P."/>
            <person name="Tao Y."/>
            <person name="Liu W."/>
        </authorList>
    </citation>
    <scope>NUCLEOTIDE SEQUENCE [LARGE SCALE GENOMIC DNA]</scope>
    <source>
        <strain evidence="9">CMCC(F)T3l</strain>
    </source>
</reference>
<dbReference type="GO" id="GO:0016705">
    <property type="term" value="F:oxidoreductase activity, acting on paired donors, with incorporation or reduction of molecular oxygen"/>
    <property type="evidence" value="ECO:0007669"/>
    <property type="project" value="InterPro"/>
</dbReference>
<dbReference type="OrthoDB" id="3934656at2759"/>
<dbReference type="AlphaFoldDB" id="A0A178FAD2"/>
<evidence type="ECO:0000259" key="6">
    <source>
        <dbReference type="Pfam" id="PF00891"/>
    </source>
</evidence>
<accession>A0A178FAD2</accession>
<dbReference type="PANTHER" id="PTHR43712:SF5">
    <property type="entry name" value="O-METHYLTRANSFERASE ASQN-RELATED"/>
    <property type="match status" value="1"/>
</dbReference>
<evidence type="ECO:0000256" key="1">
    <source>
        <dbReference type="ARBA" id="ARBA00022603"/>
    </source>
</evidence>
<organism evidence="8 9">
    <name type="scientific">Trichophyton violaceum</name>
    <dbReference type="NCBI Taxonomy" id="34388"/>
    <lineage>
        <taxon>Eukaryota</taxon>
        <taxon>Fungi</taxon>
        <taxon>Dikarya</taxon>
        <taxon>Ascomycota</taxon>
        <taxon>Pezizomycotina</taxon>
        <taxon>Eurotiomycetes</taxon>
        <taxon>Eurotiomycetidae</taxon>
        <taxon>Onygenales</taxon>
        <taxon>Arthrodermataceae</taxon>
        <taxon>Trichophyton</taxon>
    </lineage>
</organism>
<keyword evidence="5" id="KW-0349">Heme</keyword>
<feature type="binding site" description="axial binding residue" evidence="5">
    <location>
        <position position="831"/>
    </location>
    <ligand>
        <name>heme</name>
        <dbReference type="ChEBI" id="CHEBI:30413"/>
    </ligand>
    <ligandPart>
        <name>Fe</name>
        <dbReference type="ChEBI" id="CHEBI:18248"/>
    </ligandPart>
</feature>
<dbReference type="Gene3D" id="1.10.630.10">
    <property type="entry name" value="Cytochrome P450"/>
    <property type="match status" value="1"/>
</dbReference>
<evidence type="ECO:0000256" key="4">
    <source>
        <dbReference type="ARBA" id="ARBA00038277"/>
    </source>
</evidence>
<dbReference type="EMBL" id="LHPN01000014">
    <property type="protein sequence ID" value="OAL69502.1"/>
    <property type="molecule type" value="Genomic_DNA"/>
</dbReference>
<dbReference type="PROSITE" id="PS51683">
    <property type="entry name" value="SAM_OMT_II"/>
    <property type="match status" value="1"/>
</dbReference>
<evidence type="ECO:0000256" key="3">
    <source>
        <dbReference type="ARBA" id="ARBA00022691"/>
    </source>
</evidence>
<dbReference type="PRINTS" id="PR00463">
    <property type="entry name" value="EP450I"/>
</dbReference>
<keyword evidence="1" id="KW-0489">Methyltransferase</keyword>
<dbReference type="SUPFAM" id="SSF48264">
    <property type="entry name" value="Cytochrome P450"/>
    <property type="match status" value="1"/>
</dbReference>
<dbReference type="Pfam" id="PF08100">
    <property type="entry name" value="Dimerisation"/>
    <property type="match status" value="1"/>
</dbReference>
<dbReference type="InterPro" id="IPR002401">
    <property type="entry name" value="Cyt_P450_E_grp-I"/>
</dbReference>
<dbReference type="GO" id="GO:0005506">
    <property type="term" value="F:iron ion binding"/>
    <property type="evidence" value="ECO:0007669"/>
    <property type="project" value="InterPro"/>
</dbReference>
<feature type="domain" description="O-methyltransferase dimerisation" evidence="7">
    <location>
        <begin position="79"/>
        <end position="148"/>
    </location>
</feature>
<dbReference type="Gene3D" id="1.10.10.10">
    <property type="entry name" value="Winged helix-like DNA-binding domain superfamily/Winged helix DNA-binding domain"/>
    <property type="match status" value="1"/>
</dbReference>
<gene>
    <name evidence="8" type="ORF">A7D00_6622</name>
</gene>
<keyword evidence="5" id="KW-0408">Iron</keyword>
<keyword evidence="3" id="KW-0949">S-adenosyl-L-methionine</keyword>
<dbReference type="InterPro" id="IPR036390">
    <property type="entry name" value="WH_DNA-bd_sf"/>
</dbReference>